<organism evidence="1 2">
    <name type="scientific">Cichorium intybus</name>
    <name type="common">Chicory</name>
    <dbReference type="NCBI Taxonomy" id="13427"/>
    <lineage>
        <taxon>Eukaryota</taxon>
        <taxon>Viridiplantae</taxon>
        <taxon>Streptophyta</taxon>
        <taxon>Embryophyta</taxon>
        <taxon>Tracheophyta</taxon>
        <taxon>Spermatophyta</taxon>
        <taxon>Magnoliopsida</taxon>
        <taxon>eudicotyledons</taxon>
        <taxon>Gunneridae</taxon>
        <taxon>Pentapetalae</taxon>
        <taxon>asterids</taxon>
        <taxon>campanulids</taxon>
        <taxon>Asterales</taxon>
        <taxon>Asteraceae</taxon>
        <taxon>Cichorioideae</taxon>
        <taxon>Cichorieae</taxon>
        <taxon>Cichoriinae</taxon>
        <taxon>Cichorium</taxon>
    </lineage>
</organism>
<accession>A0ACB9F884</accession>
<gene>
    <name evidence="1" type="ORF">L2E82_17420</name>
</gene>
<reference evidence="2" key="1">
    <citation type="journal article" date="2022" name="Mol. Ecol. Resour.">
        <title>The genomes of chicory, endive, great burdock and yacon provide insights into Asteraceae palaeo-polyploidization history and plant inulin production.</title>
        <authorList>
            <person name="Fan W."/>
            <person name="Wang S."/>
            <person name="Wang H."/>
            <person name="Wang A."/>
            <person name="Jiang F."/>
            <person name="Liu H."/>
            <person name="Zhao H."/>
            <person name="Xu D."/>
            <person name="Zhang Y."/>
        </authorList>
    </citation>
    <scope>NUCLEOTIDE SEQUENCE [LARGE SCALE GENOMIC DNA]</scope>
    <source>
        <strain evidence="2">cv. Punajuju</strain>
    </source>
</reference>
<sequence>MMMTMIVTRIILLLLFLSQAMAYTRFNLSHFIYPKISDEFRPQPSLFLKDVLGAVSDSEQWKLEDFRVSKLEIEKVKFGNLHRYEIEFLLGNKKDFVFNSWDDVSSWKRFKDKEGDFEVLANQVSPKAVLDTIQIEGPVELLVAEDSEMSLLLPWNTSHTGLKRILVGEDITIEVKNANEVTLIQTSNLGQQTEQNLISHIFPSFTCMPLLPVRISGSSSIVAFRTQNPGAHITSNLQPHNVIELLPDKCYTRHTHKKQQCPIKSLRLRIRLLETVLKSFLGNKIRHGAKLKAKIEASSAFHFVLEIEKKIRMNDTRWTTMAEWRTRPSVEHVWFEVLARIENRRLKPLVVKKIKPFIGVDSSAWSNLMANMSFTKLSSVLVSPEALTLDVNW</sequence>
<evidence type="ECO:0000313" key="1">
    <source>
        <dbReference type="EMBL" id="KAI3767325.1"/>
    </source>
</evidence>
<dbReference type="Proteomes" id="UP001055811">
    <property type="component" value="Linkage Group LG03"/>
</dbReference>
<proteinExistence type="predicted"/>
<protein>
    <submittedName>
        <fullName evidence="1">Uncharacterized protein</fullName>
    </submittedName>
</protein>
<name>A0ACB9F884_CICIN</name>
<comment type="caution">
    <text evidence="1">The sequence shown here is derived from an EMBL/GenBank/DDBJ whole genome shotgun (WGS) entry which is preliminary data.</text>
</comment>
<reference evidence="1 2" key="2">
    <citation type="journal article" date="2022" name="Mol. Ecol. Resour.">
        <title>The genomes of chicory, endive, great burdock and yacon provide insights into Asteraceae paleo-polyploidization history and plant inulin production.</title>
        <authorList>
            <person name="Fan W."/>
            <person name="Wang S."/>
            <person name="Wang H."/>
            <person name="Wang A."/>
            <person name="Jiang F."/>
            <person name="Liu H."/>
            <person name="Zhao H."/>
            <person name="Xu D."/>
            <person name="Zhang Y."/>
        </authorList>
    </citation>
    <scope>NUCLEOTIDE SEQUENCE [LARGE SCALE GENOMIC DNA]</scope>
    <source>
        <strain evidence="2">cv. Punajuju</strain>
        <tissue evidence="1">Leaves</tissue>
    </source>
</reference>
<keyword evidence="2" id="KW-1185">Reference proteome</keyword>
<dbReference type="EMBL" id="CM042011">
    <property type="protein sequence ID" value="KAI3767325.1"/>
    <property type="molecule type" value="Genomic_DNA"/>
</dbReference>
<evidence type="ECO:0000313" key="2">
    <source>
        <dbReference type="Proteomes" id="UP001055811"/>
    </source>
</evidence>